<keyword evidence="6 16" id="KW-0808">Transferase</keyword>
<dbReference type="InterPro" id="IPR036641">
    <property type="entry name" value="HPT_dom_sf"/>
</dbReference>
<dbReference type="GeneID" id="74946253"/>
<sequence>MSNDENKSAYRDLFVQEAHEHVQNMNQALLKLEEDPKSKEHLDSAFRSAHTLKGMAATMGYDQIKELCKAIEELFDKFRKDEERMSSEMASYLFKCIDTIQEMVDDENKKVNIEQYLSDLRNPAAVGGGKAASQEGASQQQQQQQQHSALPQTIRVKMQDLDALVDLVGELLIAKMRLEQMVGNTTTDNRVRHTFMSLGRLVSDLQYQTMKLRLVPVEQIFNRFPRMIRDLSSSQGKSLKLEIEGLGIELDRTVLDAITDPLLHMLRNAADHAIEMPEEREAAGKPQTGTIKLIASKVGDRVMITVEDDGRGIDLEKVKAKAIEKKIITKEEADSMSEQDILDLLGTPGLSTAKQVTDISGRGVGMDVVFSQIEAVGGQVKIETRKGKGTRFTMIIPLSLAIIGGLLVTISDEKYVLPLSSVISTMRVDKKDVKIVHGKEVILFREQVVPLLRTGKSLGIISQQQQKEQQHQQQADEYNHYLTVVIVNKNGKPYGLIVDAFESKQEIVVKRLDSSSAPSSVSSEATILGDGKVALILDPARL</sequence>
<dbReference type="PROSITE" id="PS50109">
    <property type="entry name" value="HIS_KIN"/>
    <property type="match status" value="1"/>
</dbReference>
<dbReference type="PANTHER" id="PTHR43395">
    <property type="entry name" value="SENSOR HISTIDINE KINASE CHEA"/>
    <property type="match status" value="1"/>
</dbReference>
<dbReference type="Proteomes" id="UP000027093">
    <property type="component" value="Chromosome"/>
</dbReference>
<dbReference type="AlphaFoldDB" id="A0A060HEW9"/>
<evidence type="ECO:0000256" key="8">
    <source>
        <dbReference type="ARBA" id="ARBA00022777"/>
    </source>
</evidence>
<dbReference type="HOGENOM" id="CLU_000650_3_7_2"/>
<organism evidence="16 17">
    <name type="scientific">Nitrososphaera viennensis EN76</name>
    <dbReference type="NCBI Taxonomy" id="926571"/>
    <lineage>
        <taxon>Archaea</taxon>
        <taxon>Nitrososphaerota</taxon>
        <taxon>Nitrososphaeria</taxon>
        <taxon>Nitrososphaerales</taxon>
        <taxon>Nitrososphaeraceae</taxon>
        <taxon>Nitrososphaera</taxon>
    </lineage>
</organism>
<dbReference type="Pfam" id="PF01627">
    <property type="entry name" value="Hpt"/>
    <property type="match status" value="1"/>
</dbReference>
<proteinExistence type="predicted"/>
<evidence type="ECO:0000256" key="11">
    <source>
        <dbReference type="PROSITE-ProRule" id="PRU00110"/>
    </source>
</evidence>
<dbReference type="SUPFAM" id="SSF55874">
    <property type="entry name" value="ATPase domain of HSP90 chaperone/DNA topoisomerase II/histidine kinase"/>
    <property type="match status" value="1"/>
</dbReference>
<dbReference type="Pfam" id="PF01584">
    <property type="entry name" value="CheW"/>
    <property type="match status" value="1"/>
</dbReference>
<evidence type="ECO:0000256" key="6">
    <source>
        <dbReference type="ARBA" id="ARBA00022679"/>
    </source>
</evidence>
<dbReference type="Pfam" id="PF02518">
    <property type="entry name" value="HATPase_c"/>
    <property type="match status" value="1"/>
</dbReference>
<evidence type="ECO:0000256" key="7">
    <source>
        <dbReference type="ARBA" id="ARBA00022741"/>
    </source>
</evidence>
<dbReference type="SUPFAM" id="SSF47384">
    <property type="entry name" value="Homodimeric domain of signal transducing histidine kinase"/>
    <property type="match status" value="1"/>
</dbReference>
<evidence type="ECO:0000256" key="3">
    <source>
        <dbReference type="ARBA" id="ARBA00021495"/>
    </source>
</evidence>
<dbReference type="GO" id="GO:0005737">
    <property type="term" value="C:cytoplasm"/>
    <property type="evidence" value="ECO:0007669"/>
    <property type="project" value="InterPro"/>
</dbReference>
<dbReference type="GO" id="GO:0000155">
    <property type="term" value="F:phosphorelay sensor kinase activity"/>
    <property type="evidence" value="ECO:0007669"/>
    <property type="project" value="InterPro"/>
</dbReference>
<feature type="region of interest" description="Disordered" evidence="12">
    <location>
        <begin position="124"/>
        <end position="149"/>
    </location>
</feature>
<protein>
    <recommendedName>
        <fullName evidence="3">Chemotaxis protein CheA</fullName>
        <ecNumber evidence="2">2.7.13.3</ecNumber>
    </recommendedName>
</protein>
<dbReference type="KEGG" id="nvn:NVIE_009870"/>
<keyword evidence="8 16" id="KW-0418">Kinase</keyword>
<evidence type="ECO:0000259" key="13">
    <source>
        <dbReference type="PROSITE" id="PS50109"/>
    </source>
</evidence>
<keyword evidence="4" id="KW-0145">Chemotaxis</keyword>
<evidence type="ECO:0000256" key="2">
    <source>
        <dbReference type="ARBA" id="ARBA00012438"/>
    </source>
</evidence>
<evidence type="ECO:0000259" key="15">
    <source>
        <dbReference type="PROSITE" id="PS50894"/>
    </source>
</evidence>
<comment type="catalytic activity">
    <reaction evidence="1">
        <text>ATP + protein L-histidine = ADP + protein N-phospho-L-histidine.</text>
        <dbReference type="EC" id="2.7.13.3"/>
    </reaction>
</comment>
<keyword evidence="5 11" id="KW-0597">Phosphoprotein</keyword>
<dbReference type="InterPro" id="IPR004358">
    <property type="entry name" value="Sig_transdc_His_kin-like_C"/>
</dbReference>
<dbReference type="InterPro" id="IPR003594">
    <property type="entry name" value="HATPase_dom"/>
</dbReference>
<evidence type="ECO:0000256" key="9">
    <source>
        <dbReference type="ARBA" id="ARBA00022840"/>
    </source>
</evidence>
<dbReference type="Gene3D" id="1.10.287.560">
    <property type="entry name" value="Histidine kinase CheA-like, homodimeric domain"/>
    <property type="match status" value="1"/>
</dbReference>
<dbReference type="OrthoDB" id="293137at2157"/>
<accession>A0A060HEW9</accession>
<dbReference type="Pfam" id="PF02895">
    <property type="entry name" value="H-kinase_dim"/>
    <property type="match status" value="1"/>
</dbReference>
<dbReference type="InterPro" id="IPR005467">
    <property type="entry name" value="His_kinase_dom"/>
</dbReference>
<keyword evidence="9" id="KW-0067">ATP-binding</keyword>
<dbReference type="InterPro" id="IPR036061">
    <property type="entry name" value="CheW-like_dom_sf"/>
</dbReference>
<dbReference type="PROSITE" id="PS50894">
    <property type="entry name" value="HPT"/>
    <property type="match status" value="1"/>
</dbReference>
<dbReference type="EMBL" id="CP007536">
    <property type="protein sequence ID" value="AIC15214.1"/>
    <property type="molecule type" value="Genomic_DNA"/>
</dbReference>
<dbReference type="SMART" id="SM00073">
    <property type="entry name" value="HPT"/>
    <property type="match status" value="1"/>
</dbReference>
<dbReference type="FunFam" id="3.30.565.10:FF:000016">
    <property type="entry name" value="Chemotaxis protein CheA, putative"/>
    <property type="match status" value="1"/>
</dbReference>
<dbReference type="STRING" id="926571.NVIE_009870"/>
<dbReference type="EC" id="2.7.13.3" evidence="2"/>
<dbReference type="GO" id="GO:0005524">
    <property type="term" value="F:ATP binding"/>
    <property type="evidence" value="ECO:0007669"/>
    <property type="project" value="UniProtKB-KW"/>
</dbReference>
<dbReference type="GO" id="GO:0006935">
    <property type="term" value="P:chemotaxis"/>
    <property type="evidence" value="ECO:0007669"/>
    <property type="project" value="UniProtKB-KW"/>
</dbReference>
<gene>
    <name evidence="16" type="primary">cheA</name>
    <name evidence="16" type="ORF">NVIE_009870</name>
</gene>
<dbReference type="CDD" id="cd16916">
    <property type="entry name" value="HATPase_CheA-like"/>
    <property type="match status" value="1"/>
</dbReference>
<dbReference type="InterPro" id="IPR051315">
    <property type="entry name" value="Bact_Chemotaxis_CheA"/>
</dbReference>
<dbReference type="Gene3D" id="3.30.565.10">
    <property type="entry name" value="Histidine kinase-like ATPase, C-terminal domain"/>
    <property type="match status" value="1"/>
</dbReference>
<keyword evidence="17" id="KW-1185">Reference proteome</keyword>
<keyword evidence="7" id="KW-0547">Nucleotide-binding</keyword>
<feature type="domain" description="HPt" evidence="15">
    <location>
        <begin position="3"/>
        <end position="107"/>
    </location>
</feature>
<dbReference type="InterPro" id="IPR036097">
    <property type="entry name" value="HisK_dim/P_sf"/>
</dbReference>
<evidence type="ECO:0000259" key="14">
    <source>
        <dbReference type="PROSITE" id="PS50851"/>
    </source>
</evidence>
<dbReference type="Gene3D" id="2.30.30.40">
    <property type="entry name" value="SH3 Domains"/>
    <property type="match status" value="1"/>
</dbReference>
<evidence type="ECO:0000256" key="12">
    <source>
        <dbReference type="SAM" id="MobiDB-lite"/>
    </source>
</evidence>
<evidence type="ECO:0000313" key="17">
    <source>
        <dbReference type="Proteomes" id="UP000027093"/>
    </source>
</evidence>
<dbReference type="InterPro" id="IPR037006">
    <property type="entry name" value="CheA-like_homodim_sf"/>
</dbReference>
<name>A0A060HEW9_9ARCH</name>
<dbReference type="InterPro" id="IPR002545">
    <property type="entry name" value="CheW-lke_dom"/>
</dbReference>
<feature type="domain" description="CheW-like" evidence="14">
    <location>
        <begin position="402"/>
        <end position="542"/>
    </location>
</feature>
<dbReference type="SUPFAM" id="SSF50341">
    <property type="entry name" value="CheW-like"/>
    <property type="match status" value="1"/>
</dbReference>
<dbReference type="InterPro" id="IPR008207">
    <property type="entry name" value="Sig_transdc_His_kin_Hpt_dom"/>
</dbReference>
<keyword evidence="10" id="KW-0902">Two-component regulatory system</keyword>
<reference evidence="16 17" key="1">
    <citation type="journal article" date="2014" name="Int. J. Syst. Evol. Microbiol.">
        <title>Nitrososphaera viennensis gen. nov., sp. nov., an aerobic and mesophilic, ammonia-oxidizing archaeon from soil and a member of the archaeal phylum Thaumarchaeota.</title>
        <authorList>
            <person name="Stieglmeier M."/>
            <person name="Klingl A."/>
            <person name="Alves R.J."/>
            <person name="Rittmann S.K."/>
            <person name="Melcher M."/>
            <person name="Leisch N."/>
            <person name="Schleper C."/>
        </authorList>
    </citation>
    <scope>NUCLEOTIDE SEQUENCE [LARGE SCALE GENOMIC DNA]</scope>
    <source>
        <strain evidence="16">EN76</strain>
    </source>
</reference>
<evidence type="ECO:0000256" key="5">
    <source>
        <dbReference type="ARBA" id="ARBA00022553"/>
    </source>
</evidence>
<dbReference type="PRINTS" id="PR00344">
    <property type="entry name" value="BCTRLSENSOR"/>
</dbReference>
<dbReference type="SUPFAM" id="SSF47226">
    <property type="entry name" value="Histidine-containing phosphotransfer domain, HPT domain"/>
    <property type="match status" value="1"/>
</dbReference>
<evidence type="ECO:0000313" key="16">
    <source>
        <dbReference type="EMBL" id="AIC15214.1"/>
    </source>
</evidence>
<dbReference type="Gene3D" id="1.20.120.160">
    <property type="entry name" value="HPT domain"/>
    <property type="match status" value="1"/>
</dbReference>
<dbReference type="SMART" id="SM00260">
    <property type="entry name" value="CheW"/>
    <property type="match status" value="1"/>
</dbReference>
<evidence type="ECO:0000256" key="4">
    <source>
        <dbReference type="ARBA" id="ARBA00022500"/>
    </source>
</evidence>
<dbReference type="SMART" id="SM00387">
    <property type="entry name" value="HATPase_c"/>
    <property type="match status" value="1"/>
</dbReference>
<dbReference type="InterPro" id="IPR036890">
    <property type="entry name" value="HATPase_C_sf"/>
</dbReference>
<dbReference type="InterPro" id="IPR004105">
    <property type="entry name" value="CheA-like_dim"/>
</dbReference>
<feature type="modified residue" description="Phosphohistidine" evidence="11">
    <location>
        <position position="50"/>
    </location>
</feature>
<evidence type="ECO:0000256" key="1">
    <source>
        <dbReference type="ARBA" id="ARBA00000085"/>
    </source>
</evidence>
<evidence type="ECO:0000256" key="10">
    <source>
        <dbReference type="ARBA" id="ARBA00023012"/>
    </source>
</evidence>
<dbReference type="PROSITE" id="PS50851">
    <property type="entry name" value="CHEW"/>
    <property type="match status" value="1"/>
</dbReference>
<dbReference type="RefSeq" id="WP_075054274.1">
    <property type="nucleotide sequence ID" value="NZ_CP007536.1"/>
</dbReference>
<feature type="domain" description="Histidine kinase" evidence="13">
    <location>
        <begin position="198"/>
        <end position="400"/>
    </location>
</feature>
<dbReference type="PANTHER" id="PTHR43395:SF10">
    <property type="entry name" value="CHEMOTAXIS PROTEIN CHEA"/>
    <property type="match status" value="1"/>
</dbReference>
<dbReference type="SMART" id="SM01231">
    <property type="entry name" value="H-kinase_dim"/>
    <property type="match status" value="1"/>
</dbReference>
<dbReference type="CDD" id="cd00088">
    <property type="entry name" value="HPT"/>
    <property type="match status" value="1"/>
</dbReference>